<feature type="region of interest" description="Disordered" evidence="9">
    <location>
        <begin position="117"/>
        <end position="148"/>
    </location>
</feature>
<dbReference type="RefSeq" id="WP_345630336.1">
    <property type="nucleotide sequence ID" value="NZ_BAABJR010000006.1"/>
</dbReference>
<feature type="region of interest" description="Disordered" evidence="9">
    <location>
        <begin position="35"/>
        <end position="70"/>
    </location>
</feature>
<accession>A0ABP9T1F6</accession>
<dbReference type="PANTHER" id="PTHR24421:SF37">
    <property type="entry name" value="SENSOR HISTIDINE KINASE NARS"/>
    <property type="match status" value="1"/>
</dbReference>
<dbReference type="Proteomes" id="UP001499878">
    <property type="component" value="Unassembled WGS sequence"/>
</dbReference>
<keyword evidence="4" id="KW-0812">Transmembrane</keyword>
<keyword evidence="6" id="KW-1133">Transmembrane helix</keyword>
<dbReference type="InterPro" id="IPR036890">
    <property type="entry name" value="HATPase_C_sf"/>
</dbReference>
<evidence type="ECO:0000313" key="12">
    <source>
        <dbReference type="Proteomes" id="UP001499878"/>
    </source>
</evidence>
<keyword evidence="5" id="KW-0418">Kinase</keyword>
<evidence type="ECO:0000256" key="6">
    <source>
        <dbReference type="ARBA" id="ARBA00022989"/>
    </source>
</evidence>
<organism evidence="11 12">
    <name type="scientific">Streptomyces thinghirensis</name>
    <dbReference type="NCBI Taxonomy" id="551547"/>
    <lineage>
        <taxon>Bacteria</taxon>
        <taxon>Bacillati</taxon>
        <taxon>Actinomycetota</taxon>
        <taxon>Actinomycetes</taxon>
        <taxon>Kitasatosporales</taxon>
        <taxon>Streptomycetaceae</taxon>
        <taxon>Streptomyces</taxon>
    </lineage>
</organism>
<dbReference type="InterPro" id="IPR011712">
    <property type="entry name" value="Sig_transdc_His_kin_sub3_dim/P"/>
</dbReference>
<evidence type="ECO:0000256" key="4">
    <source>
        <dbReference type="ARBA" id="ARBA00022692"/>
    </source>
</evidence>
<protein>
    <recommendedName>
        <fullName evidence="10">Histidine kinase domain-containing protein</fullName>
    </recommendedName>
</protein>
<keyword evidence="12" id="KW-1185">Reference proteome</keyword>
<dbReference type="Gene3D" id="1.20.5.1930">
    <property type="match status" value="1"/>
</dbReference>
<dbReference type="SUPFAM" id="SSF55874">
    <property type="entry name" value="ATPase domain of HSP90 chaperone/DNA topoisomerase II/histidine kinase"/>
    <property type="match status" value="1"/>
</dbReference>
<keyword evidence="7" id="KW-0902">Two-component regulatory system</keyword>
<feature type="compositionally biased region" description="Low complexity" evidence="9">
    <location>
        <begin position="123"/>
        <end position="138"/>
    </location>
</feature>
<reference evidence="12" key="1">
    <citation type="journal article" date="2019" name="Int. J. Syst. Evol. Microbiol.">
        <title>The Global Catalogue of Microorganisms (GCM) 10K type strain sequencing project: providing services to taxonomists for standard genome sequencing and annotation.</title>
        <authorList>
            <consortium name="The Broad Institute Genomics Platform"/>
            <consortium name="The Broad Institute Genome Sequencing Center for Infectious Disease"/>
            <person name="Wu L."/>
            <person name="Ma J."/>
        </authorList>
    </citation>
    <scope>NUCLEOTIDE SEQUENCE [LARGE SCALE GENOMIC DNA]</scope>
    <source>
        <strain evidence="12">JCM 18306</strain>
    </source>
</reference>
<keyword evidence="8" id="KW-0472">Membrane</keyword>
<evidence type="ECO:0000256" key="1">
    <source>
        <dbReference type="ARBA" id="ARBA00004651"/>
    </source>
</evidence>
<dbReference type="Pfam" id="PF02518">
    <property type="entry name" value="HATPase_c"/>
    <property type="match status" value="1"/>
</dbReference>
<feature type="compositionally biased region" description="Basic and acidic residues" evidence="9">
    <location>
        <begin position="41"/>
        <end position="50"/>
    </location>
</feature>
<sequence length="408" mass="42987">MDAPPRLTGQSGAGLLAAVVGEGFAVALQDGLTRSAAGFSDGRDRAESRRVPPRPGALARPASRGTAQSVLSPAESAAVLRRFEAALPALLHDRGADAATRVPVLLAYARRVLREAARAQDQPAGDAPPGTPEPGAGAPRRRTGPDCPETAAVSSLLMECAVLHVLEGDDGSGTAPARAAGLTRTLGRAIRADSAPVRSADRHPDRLWHERRRIARDLHDELGTSLELALRRLESHTAGAADPDGHLAAVGASLREATGHTRGLVERLRTQTAVPPLEQAVRRFSAQAAPASVTVSVATSGDERLVPDAWRFEVFLVVRECLRNAFTHAGADRVTVASRVTRRWMYVRVEDDGAGFDPAHPLPSGRPGHGLGSMSERLAEIGGRITVRGTPGTGTRVDIHVPLRPQSA</sequence>
<keyword evidence="2" id="KW-1003">Cell membrane</keyword>
<evidence type="ECO:0000256" key="9">
    <source>
        <dbReference type="SAM" id="MobiDB-lite"/>
    </source>
</evidence>
<dbReference type="EMBL" id="BAABJR010000006">
    <property type="protein sequence ID" value="GAA5208730.1"/>
    <property type="molecule type" value="Genomic_DNA"/>
</dbReference>
<dbReference type="InterPro" id="IPR003594">
    <property type="entry name" value="HATPase_dom"/>
</dbReference>
<evidence type="ECO:0000259" key="10">
    <source>
        <dbReference type="PROSITE" id="PS50109"/>
    </source>
</evidence>
<keyword evidence="3" id="KW-0808">Transferase</keyword>
<dbReference type="PANTHER" id="PTHR24421">
    <property type="entry name" value="NITRATE/NITRITE SENSOR PROTEIN NARX-RELATED"/>
    <property type="match status" value="1"/>
</dbReference>
<evidence type="ECO:0000256" key="5">
    <source>
        <dbReference type="ARBA" id="ARBA00022777"/>
    </source>
</evidence>
<proteinExistence type="predicted"/>
<dbReference type="Pfam" id="PF07730">
    <property type="entry name" value="HisKA_3"/>
    <property type="match status" value="1"/>
</dbReference>
<dbReference type="Gene3D" id="3.30.565.10">
    <property type="entry name" value="Histidine kinase-like ATPase, C-terminal domain"/>
    <property type="match status" value="1"/>
</dbReference>
<evidence type="ECO:0000256" key="3">
    <source>
        <dbReference type="ARBA" id="ARBA00022679"/>
    </source>
</evidence>
<comment type="caution">
    <text evidence="11">The sequence shown here is derived from an EMBL/GenBank/DDBJ whole genome shotgun (WGS) entry which is preliminary data.</text>
</comment>
<evidence type="ECO:0000256" key="2">
    <source>
        <dbReference type="ARBA" id="ARBA00022475"/>
    </source>
</evidence>
<feature type="domain" description="Histidine kinase" evidence="10">
    <location>
        <begin position="317"/>
        <end position="405"/>
    </location>
</feature>
<dbReference type="SMART" id="SM00387">
    <property type="entry name" value="HATPase_c"/>
    <property type="match status" value="1"/>
</dbReference>
<gene>
    <name evidence="11" type="ORF">GCM10023323_29420</name>
</gene>
<dbReference type="InterPro" id="IPR050482">
    <property type="entry name" value="Sensor_HK_TwoCompSys"/>
</dbReference>
<evidence type="ECO:0000256" key="8">
    <source>
        <dbReference type="ARBA" id="ARBA00023136"/>
    </source>
</evidence>
<name>A0ABP9T1F6_9ACTN</name>
<evidence type="ECO:0000256" key="7">
    <source>
        <dbReference type="ARBA" id="ARBA00023012"/>
    </source>
</evidence>
<dbReference type="CDD" id="cd16917">
    <property type="entry name" value="HATPase_UhpB-NarQ-NarX-like"/>
    <property type="match status" value="1"/>
</dbReference>
<comment type="subcellular location">
    <subcellularLocation>
        <location evidence="1">Cell membrane</location>
        <topology evidence="1">Multi-pass membrane protein</topology>
    </subcellularLocation>
</comment>
<dbReference type="InterPro" id="IPR005467">
    <property type="entry name" value="His_kinase_dom"/>
</dbReference>
<evidence type="ECO:0000313" key="11">
    <source>
        <dbReference type="EMBL" id="GAA5208730.1"/>
    </source>
</evidence>
<dbReference type="PROSITE" id="PS50109">
    <property type="entry name" value="HIS_KIN"/>
    <property type="match status" value="1"/>
</dbReference>